<evidence type="ECO:0000256" key="6">
    <source>
        <dbReference type="ARBA" id="ARBA00023098"/>
    </source>
</evidence>
<dbReference type="PANTHER" id="PTHR10067">
    <property type="entry name" value="PHOSPHATIDYLSERINE DECARBOXYLASE"/>
    <property type="match status" value="1"/>
</dbReference>
<evidence type="ECO:0000256" key="3">
    <source>
        <dbReference type="ARBA" id="ARBA00012243"/>
    </source>
</evidence>
<dbReference type="GO" id="GO:0005739">
    <property type="term" value="C:mitochondrion"/>
    <property type="evidence" value="ECO:0007669"/>
    <property type="project" value="TreeGrafter"/>
</dbReference>
<keyword evidence="8" id="KW-0456">Lyase</keyword>
<proteinExistence type="predicted"/>
<dbReference type="EMBL" id="LN714483">
    <property type="protein sequence ID" value="CEL67880.1"/>
    <property type="molecule type" value="Genomic_DNA"/>
</dbReference>
<name>A0A0F7UH27_NEOCL</name>
<dbReference type="UniPathway" id="UPA00558"/>
<gene>
    <name evidence="13" type="ORF">BN1204_036670</name>
</gene>
<dbReference type="GO" id="GO:0004609">
    <property type="term" value="F:phosphatidylserine decarboxylase activity"/>
    <property type="evidence" value="ECO:0007669"/>
    <property type="project" value="UniProtKB-EC"/>
</dbReference>
<protein>
    <recommendedName>
        <fullName evidence="3">phosphatidylserine decarboxylase</fullName>
        <ecNumber evidence="3">4.1.1.65</ecNumber>
    </recommendedName>
</protein>
<evidence type="ECO:0000256" key="7">
    <source>
        <dbReference type="ARBA" id="ARBA00023209"/>
    </source>
</evidence>
<keyword evidence="7" id="KW-0594">Phospholipid biosynthesis</keyword>
<keyword evidence="9" id="KW-1208">Phospholipid metabolism</keyword>
<dbReference type="GO" id="GO:0006646">
    <property type="term" value="P:phosphatidylethanolamine biosynthetic process"/>
    <property type="evidence" value="ECO:0007669"/>
    <property type="project" value="UniProtKB-UniPathway"/>
</dbReference>
<evidence type="ECO:0000256" key="1">
    <source>
        <dbReference type="ARBA" id="ARBA00001928"/>
    </source>
</evidence>
<dbReference type="AlphaFoldDB" id="A0A0F7UH27"/>
<comment type="pathway">
    <text evidence="2">Lipid metabolism.</text>
</comment>
<keyword evidence="5" id="KW-0210">Decarboxylase</keyword>
<comment type="cofactor">
    <cofactor evidence="1">
        <name>pyruvate</name>
        <dbReference type="ChEBI" id="CHEBI:15361"/>
    </cofactor>
</comment>
<dbReference type="InterPro" id="IPR033177">
    <property type="entry name" value="PSD-B"/>
</dbReference>
<evidence type="ECO:0000256" key="9">
    <source>
        <dbReference type="ARBA" id="ARBA00023264"/>
    </source>
</evidence>
<evidence type="ECO:0000313" key="13">
    <source>
        <dbReference type="EMBL" id="CEL67880.1"/>
    </source>
</evidence>
<dbReference type="EC" id="4.1.1.65" evidence="3"/>
<dbReference type="NCBIfam" id="TIGR00163">
    <property type="entry name" value="PS_decarb"/>
    <property type="match status" value="1"/>
</dbReference>
<evidence type="ECO:0000256" key="4">
    <source>
        <dbReference type="ARBA" id="ARBA00022516"/>
    </source>
</evidence>
<evidence type="ECO:0000256" key="8">
    <source>
        <dbReference type="ARBA" id="ARBA00023239"/>
    </source>
</evidence>
<accession>A0A0F7UH27</accession>
<keyword evidence="4" id="KW-0444">Lipid biosynthesis</keyword>
<keyword evidence="12" id="KW-0732">Signal</keyword>
<reference evidence="13" key="1">
    <citation type="journal article" date="2015" name="PLoS ONE">
        <title>Comprehensive Evaluation of Toxoplasma gondii VEG and Neospora caninum LIV Genomes with Tachyzoite Stage Transcriptome and Proteome Defines Novel Transcript Features.</title>
        <authorList>
            <person name="Ramaprasad A."/>
            <person name="Mourier T."/>
            <person name="Naeem R."/>
            <person name="Malas T.B."/>
            <person name="Moussa E."/>
            <person name="Panigrahi A."/>
            <person name="Vermont S.J."/>
            <person name="Otto T.D."/>
            <person name="Wastling J."/>
            <person name="Pain A."/>
        </authorList>
    </citation>
    <scope>NUCLEOTIDE SEQUENCE</scope>
    <source>
        <strain evidence="13">Liverpool</strain>
    </source>
</reference>
<organism evidence="13">
    <name type="scientific">Neospora caninum (strain Liverpool)</name>
    <dbReference type="NCBI Taxonomy" id="572307"/>
    <lineage>
        <taxon>Eukaryota</taxon>
        <taxon>Sar</taxon>
        <taxon>Alveolata</taxon>
        <taxon>Apicomplexa</taxon>
        <taxon>Conoidasida</taxon>
        <taxon>Coccidia</taxon>
        <taxon>Eucoccidiorida</taxon>
        <taxon>Eimeriorina</taxon>
        <taxon>Sarcocystidae</taxon>
        <taxon>Neospora</taxon>
    </lineage>
</organism>
<dbReference type="Pfam" id="PF02666">
    <property type="entry name" value="PS_Dcarbxylase"/>
    <property type="match status" value="1"/>
</dbReference>
<feature type="signal peptide" evidence="12">
    <location>
        <begin position="1"/>
        <end position="24"/>
    </location>
</feature>
<evidence type="ECO:0000256" key="11">
    <source>
        <dbReference type="ARBA" id="ARBA00024326"/>
    </source>
</evidence>
<evidence type="ECO:0000256" key="2">
    <source>
        <dbReference type="ARBA" id="ARBA00005189"/>
    </source>
</evidence>
<sequence length="972" mass="108277">MANFLRLVVLSCVALVALSAAVSALEASDRESLRPGFRHRFLATLGRPFRWFRRHSQVARGPRVALNVVYLKPMGTRQCSTGEFTVVVHGTRLANATLGDLQASLARTFASSLNEPSSVLAIRRWTWRDRILLRLMLNRRVIRIGTGLPSSTPLSQVAKGRLLLFVRKVTPTSSCRGAALDPRPLFGVPKVGLQDKYTLHVSMDVLGLTPKDPSQQGEATTPAGERVSSYQAAQILLEGLPSFAIGDFGSATASLRKRPRKARDASLDRKVYTPSASQLALLLPSTTYFGVDVTSVEDATFRIPVSTARLVPSSSMSYICTGSQSHRLTHTGMNTLEEGVRGLGKKNKVNAGAELLLSLLAARKPVAGVSEQDPTVILLQLWRHPDGSETWQETPLIWEFPNTLEAFEEAVESRAGIVSRITANSRRIGKMAGWIVSRSFSRRFIRTLIQKHNINMEEAFSMSDPDSRHSAAEFRNLQEFFTRPINYMIYRDMDPRASIMSPADSLVQNVYAIRPNSQGLITHQIIPQVKSMSFNLQEFLFGPREVPPLQLQSPQNRLFVSIHYLAPSDYHRVHSPADWTVTSQTYIPGCTPSVSRKNLESGDLLQKYERTALVGHWDPENKGQQLFFSVTMVAAMFVGGLHLSWEEEPLGAQMRLGSCTRYTETFEKQVNVPLCASQELGAFRFGSTVVMIFEAPGDFDMTSLGQCSHVAAGQPAGYLGQGLRRPLQERCNAFRGNFDSSFQFLQHLKKTPDHDEVLKENTLAPRAWREEPGRVWREIVRATERGLLYGFPLSRYLLNRWALQNDNMGEVVLGQPAVLQQGVDGSDVVIREGFRCFATQNKTQMRLEMMGRQSQVSLFVRVSQDEQLLFHHPFYGCTGNEKLGKLVQGIHASWTLQPEHAVLLTLKVSTGSKQDDGRTLRVVNSTILVQTEPCQGGWEDSRVGTTSTTCVVRTVEKREDSSSETALTNEDL</sequence>
<evidence type="ECO:0000256" key="5">
    <source>
        <dbReference type="ARBA" id="ARBA00022793"/>
    </source>
</evidence>
<evidence type="ECO:0000256" key="10">
    <source>
        <dbReference type="ARBA" id="ARBA00023317"/>
    </source>
</evidence>
<feature type="chain" id="PRO_5002523131" description="phosphatidylserine decarboxylase" evidence="12">
    <location>
        <begin position="25"/>
        <end position="972"/>
    </location>
</feature>
<keyword evidence="10" id="KW-0670">Pyruvate</keyword>
<dbReference type="InterPro" id="IPR003817">
    <property type="entry name" value="PS_Dcarbxylase"/>
</dbReference>
<dbReference type="PANTHER" id="PTHR10067:SF6">
    <property type="entry name" value="PHOSPHATIDYLSERINE DECARBOXYLASE PROENZYME, MITOCHONDRIAL"/>
    <property type="match status" value="1"/>
</dbReference>
<comment type="pathway">
    <text evidence="11">Phospholipid metabolism; phosphatidylethanolamine biosynthesis.</text>
</comment>
<keyword evidence="6" id="KW-0443">Lipid metabolism</keyword>
<evidence type="ECO:0000256" key="12">
    <source>
        <dbReference type="SAM" id="SignalP"/>
    </source>
</evidence>